<dbReference type="Proteomes" id="UP000677228">
    <property type="component" value="Unassembled WGS sequence"/>
</dbReference>
<feature type="non-terminal residue" evidence="3">
    <location>
        <position position="173"/>
    </location>
</feature>
<feature type="non-terminal residue" evidence="3">
    <location>
        <position position="1"/>
    </location>
</feature>
<accession>A0A8S2G8D9</accession>
<dbReference type="Pfam" id="PF03732">
    <property type="entry name" value="Retrotrans_gag"/>
    <property type="match status" value="1"/>
</dbReference>
<sequence>AQRQPLIDQYDHKQEEKKRQREERKEMTLSLQNLLLSKSVQGAEPFSGADDQDPSDWLDEIETILAIANVKDDARTPIAAQCLSGDAAKWYKQAKATIDGSWTTFKEELITTFTATTQKLNISTKLQNRRQGLNEPVQSYYFDVLGLCTKLDHRMGEEQKLLHLQRGLKLSLA</sequence>
<evidence type="ECO:0000259" key="2">
    <source>
        <dbReference type="Pfam" id="PF03732"/>
    </source>
</evidence>
<dbReference type="AlphaFoldDB" id="A0A8S2G8D9"/>
<reference evidence="3" key="1">
    <citation type="submission" date="2021-02" db="EMBL/GenBank/DDBJ databases">
        <authorList>
            <person name="Nowell W R."/>
        </authorList>
    </citation>
    <scope>NUCLEOTIDE SEQUENCE</scope>
</reference>
<organism evidence="3 5">
    <name type="scientific">Didymodactylos carnosus</name>
    <dbReference type="NCBI Taxonomy" id="1234261"/>
    <lineage>
        <taxon>Eukaryota</taxon>
        <taxon>Metazoa</taxon>
        <taxon>Spiralia</taxon>
        <taxon>Gnathifera</taxon>
        <taxon>Rotifera</taxon>
        <taxon>Eurotatoria</taxon>
        <taxon>Bdelloidea</taxon>
        <taxon>Philodinida</taxon>
        <taxon>Philodinidae</taxon>
        <taxon>Didymodactylos</taxon>
    </lineage>
</organism>
<dbReference type="EMBL" id="CAJNOK010065007">
    <property type="protein sequence ID" value="CAF1648105.1"/>
    <property type="molecule type" value="Genomic_DNA"/>
</dbReference>
<proteinExistence type="predicted"/>
<evidence type="ECO:0000313" key="3">
    <source>
        <dbReference type="EMBL" id="CAF1648105.1"/>
    </source>
</evidence>
<evidence type="ECO:0000256" key="1">
    <source>
        <dbReference type="SAM" id="MobiDB-lite"/>
    </source>
</evidence>
<dbReference type="PANTHER" id="PTHR33194">
    <property type="entry name" value="ZINC KNUCKLE DOMAINCONTAINING PROTEIN"/>
    <property type="match status" value="1"/>
</dbReference>
<comment type="caution">
    <text evidence="3">The sequence shown here is derived from an EMBL/GenBank/DDBJ whole genome shotgun (WGS) entry which is preliminary data.</text>
</comment>
<evidence type="ECO:0000313" key="5">
    <source>
        <dbReference type="Proteomes" id="UP000677228"/>
    </source>
</evidence>
<feature type="domain" description="Retrotransposon gag" evidence="2">
    <location>
        <begin position="78"/>
        <end position="169"/>
    </location>
</feature>
<dbReference type="InterPro" id="IPR005162">
    <property type="entry name" value="Retrotrans_gag_dom"/>
</dbReference>
<dbReference type="PANTHER" id="PTHR33194:SF4">
    <property type="entry name" value="CCHC-TYPE DOMAIN-CONTAINING PROTEIN"/>
    <property type="match status" value="1"/>
</dbReference>
<feature type="compositionally biased region" description="Basic and acidic residues" evidence="1">
    <location>
        <begin position="9"/>
        <end position="24"/>
    </location>
</feature>
<feature type="region of interest" description="Disordered" evidence="1">
    <location>
        <begin position="1"/>
        <end position="24"/>
    </location>
</feature>
<evidence type="ECO:0000313" key="4">
    <source>
        <dbReference type="EMBL" id="CAF4492201.1"/>
    </source>
</evidence>
<name>A0A8S2G8D9_9BILA</name>
<gene>
    <name evidence="3" type="ORF">OVA965_LOCUS44676</name>
    <name evidence="4" type="ORF">TMI583_LOCUS47613</name>
</gene>
<dbReference type="Proteomes" id="UP000682733">
    <property type="component" value="Unassembled WGS sequence"/>
</dbReference>
<protein>
    <recommendedName>
        <fullName evidence="2">Retrotransposon gag domain-containing protein</fullName>
    </recommendedName>
</protein>
<dbReference type="EMBL" id="CAJOBA010092931">
    <property type="protein sequence ID" value="CAF4492201.1"/>
    <property type="molecule type" value="Genomic_DNA"/>
</dbReference>